<organism evidence="1 2">
    <name type="scientific">Cytospora mali</name>
    <name type="common">Apple Valsa canker fungus</name>
    <name type="synonym">Valsa mali</name>
    <dbReference type="NCBI Taxonomy" id="578113"/>
    <lineage>
        <taxon>Eukaryota</taxon>
        <taxon>Fungi</taxon>
        <taxon>Dikarya</taxon>
        <taxon>Ascomycota</taxon>
        <taxon>Pezizomycotina</taxon>
        <taxon>Sordariomycetes</taxon>
        <taxon>Sordariomycetidae</taxon>
        <taxon>Diaporthales</taxon>
        <taxon>Cytosporaceae</taxon>
        <taxon>Cytospora</taxon>
    </lineage>
</organism>
<dbReference type="AlphaFoldDB" id="A0A194VU55"/>
<evidence type="ECO:0000313" key="2">
    <source>
        <dbReference type="Proteomes" id="UP000078559"/>
    </source>
</evidence>
<proteinExistence type="predicted"/>
<gene>
    <name evidence="1" type="ORF">VM1G_11499</name>
</gene>
<accession>A0A194VU55</accession>
<sequence>MPIVIRCLVPADPRTLRPRLVSCLPLGHGGNALYAPKGRRKKVKMKLNALCCVFASHAAENMRMALPIHHLFPLLSLGLKRPVATFRELIQWSPPGLGLGK</sequence>
<protein>
    <submittedName>
        <fullName evidence="1">Uncharacterized protein</fullName>
    </submittedName>
</protein>
<name>A0A194VU55_CYTMA</name>
<evidence type="ECO:0000313" key="1">
    <source>
        <dbReference type="EMBL" id="KUI67453.1"/>
    </source>
</evidence>
<keyword evidence="2" id="KW-1185">Reference proteome</keyword>
<dbReference type="Proteomes" id="UP000078559">
    <property type="component" value="Chromosome 3"/>
</dbReference>
<dbReference type="EMBL" id="CM003100">
    <property type="protein sequence ID" value="KUI67453.1"/>
    <property type="molecule type" value="Genomic_DNA"/>
</dbReference>
<reference evidence="1" key="1">
    <citation type="submission" date="2014-12" db="EMBL/GenBank/DDBJ databases">
        <title>Genome Sequence of Valsa Canker Pathogens Uncovers a Specific Adaption of Colonization on Woody Bark.</title>
        <authorList>
            <person name="Yin Z."/>
            <person name="Liu H."/>
            <person name="Gao X."/>
            <person name="Li Z."/>
            <person name="Song N."/>
            <person name="Ke X."/>
            <person name="Dai Q."/>
            <person name="Wu Y."/>
            <person name="Sun Y."/>
            <person name="Xu J.-R."/>
            <person name="Kang Z.K."/>
            <person name="Wang L."/>
            <person name="Huang L."/>
        </authorList>
    </citation>
    <scope>NUCLEOTIDE SEQUENCE [LARGE SCALE GENOMIC DNA]</scope>
    <source>
        <strain evidence="1">03-8</strain>
    </source>
</reference>